<dbReference type="GO" id="GO:0019706">
    <property type="term" value="F:protein-cysteine S-palmitoyltransferase activity"/>
    <property type="evidence" value="ECO:0007669"/>
    <property type="project" value="UniProtKB-EC"/>
</dbReference>
<protein>
    <recommendedName>
        <fullName evidence="10">Palmitoyltransferase</fullName>
        <ecNumber evidence="10">2.3.1.225</ecNumber>
    </recommendedName>
</protein>
<evidence type="ECO:0000256" key="5">
    <source>
        <dbReference type="ARBA" id="ARBA00023136"/>
    </source>
</evidence>
<comment type="similarity">
    <text evidence="10">Belongs to the DHHC palmitoyltransferase family.</text>
</comment>
<keyword evidence="3 10" id="KW-0812">Transmembrane</keyword>
<evidence type="ECO:0000256" key="2">
    <source>
        <dbReference type="ARBA" id="ARBA00022679"/>
    </source>
</evidence>
<accession>A0A914NEU6</accession>
<evidence type="ECO:0000256" key="8">
    <source>
        <dbReference type="ARBA" id="ARBA00023315"/>
    </source>
</evidence>
<feature type="transmembrane region" description="Helical" evidence="10">
    <location>
        <begin position="18"/>
        <end position="40"/>
    </location>
</feature>
<name>A0A914NEU6_MELIC</name>
<comment type="caution">
    <text evidence="10">Lacks conserved residue(s) required for the propagation of feature annotation.</text>
</comment>
<dbReference type="EC" id="2.3.1.225" evidence="10"/>
<comment type="domain">
    <text evidence="10">The DHHC domain is required for palmitoyltransferase activity.</text>
</comment>
<dbReference type="Proteomes" id="UP000887563">
    <property type="component" value="Unplaced"/>
</dbReference>
<keyword evidence="7" id="KW-0449">Lipoprotein</keyword>
<organism evidence="12 13">
    <name type="scientific">Meloidogyne incognita</name>
    <name type="common">Southern root-knot nematode worm</name>
    <name type="synonym">Oxyuris incognita</name>
    <dbReference type="NCBI Taxonomy" id="6306"/>
    <lineage>
        <taxon>Eukaryota</taxon>
        <taxon>Metazoa</taxon>
        <taxon>Ecdysozoa</taxon>
        <taxon>Nematoda</taxon>
        <taxon>Chromadorea</taxon>
        <taxon>Rhabditida</taxon>
        <taxon>Tylenchina</taxon>
        <taxon>Tylenchomorpha</taxon>
        <taxon>Tylenchoidea</taxon>
        <taxon>Meloidogynidae</taxon>
        <taxon>Meloidogyninae</taxon>
        <taxon>Meloidogyne</taxon>
        <taxon>Meloidogyne incognita group</taxon>
    </lineage>
</organism>
<dbReference type="GO" id="GO:0006612">
    <property type="term" value="P:protein targeting to membrane"/>
    <property type="evidence" value="ECO:0007669"/>
    <property type="project" value="TreeGrafter"/>
</dbReference>
<keyword evidence="6" id="KW-0564">Palmitate</keyword>
<keyword evidence="12" id="KW-1185">Reference proteome</keyword>
<evidence type="ECO:0000256" key="4">
    <source>
        <dbReference type="ARBA" id="ARBA00022989"/>
    </source>
</evidence>
<evidence type="ECO:0000256" key="6">
    <source>
        <dbReference type="ARBA" id="ARBA00023139"/>
    </source>
</evidence>
<dbReference type="InterPro" id="IPR039859">
    <property type="entry name" value="PFA4/ZDH16/20/ERF2-like"/>
</dbReference>
<feature type="domain" description="Palmitoyltransferase DHHC" evidence="11">
    <location>
        <begin position="148"/>
        <end position="178"/>
    </location>
</feature>
<comment type="subcellular location">
    <subcellularLocation>
        <location evidence="1">Endomembrane system</location>
        <topology evidence="1">Multi-pass membrane protein</topology>
    </subcellularLocation>
</comment>
<evidence type="ECO:0000256" key="1">
    <source>
        <dbReference type="ARBA" id="ARBA00004127"/>
    </source>
</evidence>
<sequence length="178" mass="20740">MTLFCIFDLPFLTQKVSIAIPIVSSSLFLLVISSLLRAAFTDPGIIPRATPREVLEWEKQCQESGIIPRATPREVLEWEKQCQESDPFFQRDEWLQPRTRIVNIRGQQVKLKYCFTCCIFRPPRSSLGKDFNIFIINTVIIKNLYFPSRHCSICDNCVLNFDHHCPWLGNCIGLRNYR</sequence>
<comment type="catalytic activity">
    <reaction evidence="9 10">
        <text>L-cysteinyl-[protein] + hexadecanoyl-CoA = S-hexadecanoyl-L-cysteinyl-[protein] + CoA</text>
        <dbReference type="Rhea" id="RHEA:36683"/>
        <dbReference type="Rhea" id="RHEA-COMP:10131"/>
        <dbReference type="Rhea" id="RHEA-COMP:11032"/>
        <dbReference type="ChEBI" id="CHEBI:29950"/>
        <dbReference type="ChEBI" id="CHEBI:57287"/>
        <dbReference type="ChEBI" id="CHEBI:57379"/>
        <dbReference type="ChEBI" id="CHEBI:74151"/>
        <dbReference type="EC" id="2.3.1.225"/>
    </reaction>
</comment>
<dbReference type="GO" id="GO:0005794">
    <property type="term" value="C:Golgi apparatus"/>
    <property type="evidence" value="ECO:0007669"/>
    <property type="project" value="TreeGrafter"/>
</dbReference>
<reference evidence="13" key="1">
    <citation type="submission" date="2022-11" db="UniProtKB">
        <authorList>
            <consortium name="WormBaseParasite"/>
        </authorList>
    </citation>
    <scope>IDENTIFICATION</scope>
</reference>
<dbReference type="PROSITE" id="PS50216">
    <property type="entry name" value="DHHC"/>
    <property type="match status" value="1"/>
</dbReference>
<evidence type="ECO:0000259" key="11">
    <source>
        <dbReference type="Pfam" id="PF01529"/>
    </source>
</evidence>
<dbReference type="PANTHER" id="PTHR22883:SF43">
    <property type="entry name" value="PALMITOYLTRANSFERASE APP"/>
    <property type="match status" value="1"/>
</dbReference>
<evidence type="ECO:0000256" key="3">
    <source>
        <dbReference type="ARBA" id="ARBA00022692"/>
    </source>
</evidence>
<evidence type="ECO:0000313" key="13">
    <source>
        <dbReference type="WBParaSite" id="Minc3s05367g38111"/>
    </source>
</evidence>
<keyword evidence="2 10" id="KW-0808">Transferase</keyword>
<keyword evidence="4 10" id="KW-1133">Transmembrane helix</keyword>
<evidence type="ECO:0000256" key="9">
    <source>
        <dbReference type="ARBA" id="ARBA00048048"/>
    </source>
</evidence>
<evidence type="ECO:0000256" key="7">
    <source>
        <dbReference type="ARBA" id="ARBA00023288"/>
    </source>
</evidence>
<dbReference type="PANTHER" id="PTHR22883">
    <property type="entry name" value="ZINC FINGER DHHC DOMAIN CONTAINING PROTEIN"/>
    <property type="match status" value="1"/>
</dbReference>
<dbReference type="GO" id="GO:0005783">
    <property type="term" value="C:endoplasmic reticulum"/>
    <property type="evidence" value="ECO:0007669"/>
    <property type="project" value="TreeGrafter"/>
</dbReference>
<dbReference type="AlphaFoldDB" id="A0A914NEU6"/>
<dbReference type="InterPro" id="IPR001594">
    <property type="entry name" value="Palmitoyltrfase_DHHC"/>
</dbReference>
<keyword evidence="8 10" id="KW-0012">Acyltransferase</keyword>
<keyword evidence="5 10" id="KW-0472">Membrane</keyword>
<dbReference type="Pfam" id="PF01529">
    <property type="entry name" value="DHHC"/>
    <property type="match status" value="1"/>
</dbReference>
<evidence type="ECO:0000313" key="12">
    <source>
        <dbReference type="Proteomes" id="UP000887563"/>
    </source>
</evidence>
<dbReference type="WBParaSite" id="Minc3s05367g38111">
    <property type="protein sequence ID" value="Minc3s05367g38111"/>
    <property type="gene ID" value="Minc3s05367g38111"/>
</dbReference>
<proteinExistence type="inferred from homology"/>
<evidence type="ECO:0000256" key="10">
    <source>
        <dbReference type="RuleBase" id="RU079119"/>
    </source>
</evidence>